<accession>A0A6N6MFA1</accession>
<dbReference type="Proteomes" id="UP000441333">
    <property type="component" value="Unassembled WGS sequence"/>
</dbReference>
<feature type="chain" id="PRO_5027029596" description="DUF4136 domain-containing protein" evidence="1">
    <location>
        <begin position="26"/>
        <end position="223"/>
    </location>
</feature>
<feature type="signal peptide" evidence="1">
    <location>
        <begin position="1"/>
        <end position="25"/>
    </location>
</feature>
<keyword evidence="3" id="KW-1185">Reference proteome</keyword>
<dbReference type="AlphaFoldDB" id="A0A6N6MFA1"/>
<reference evidence="2 3" key="1">
    <citation type="submission" date="2019-09" db="EMBL/GenBank/DDBJ databases">
        <authorList>
            <person name="Cao W.R."/>
        </authorList>
    </citation>
    <scope>NUCLEOTIDE SEQUENCE [LARGE SCALE GENOMIC DNA]</scope>
    <source>
        <strain evidence="2 3">B1N29</strain>
    </source>
</reference>
<dbReference type="Gene3D" id="3.30.160.670">
    <property type="match status" value="1"/>
</dbReference>
<evidence type="ECO:0008006" key="4">
    <source>
        <dbReference type="Google" id="ProtNLM"/>
    </source>
</evidence>
<name>A0A6N6MFA1_9FLAO</name>
<gene>
    <name evidence="2" type="ORF">F6U93_10030</name>
</gene>
<organism evidence="2 3">
    <name type="scientific">Pseudotamlana haliotis</name>
    <dbReference type="NCBI Taxonomy" id="2614804"/>
    <lineage>
        <taxon>Bacteria</taxon>
        <taxon>Pseudomonadati</taxon>
        <taxon>Bacteroidota</taxon>
        <taxon>Flavobacteriia</taxon>
        <taxon>Flavobacteriales</taxon>
        <taxon>Flavobacteriaceae</taxon>
        <taxon>Pseudotamlana</taxon>
    </lineage>
</organism>
<evidence type="ECO:0000313" key="3">
    <source>
        <dbReference type="Proteomes" id="UP000441333"/>
    </source>
</evidence>
<keyword evidence="1" id="KW-0732">Signal</keyword>
<comment type="caution">
    <text evidence="2">The sequence shown here is derived from an EMBL/GenBank/DDBJ whole genome shotgun (WGS) entry which is preliminary data.</text>
</comment>
<dbReference type="EMBL" id="WAAT01000045">
    <property type="protein sequence ID" value="KAB1067614.1"/>
    <property type="molecule type" value="Genomic_DNA"/>
</dbReference>
<evidence type="ECO:0000313" key="2">
    <source>
        <dbReference type="EMBL" id="KAB1067614.1"/>
    </source>
</evidence>
<proteinExistence type="predicted"/>
<evidence type="ECO:0000256" key="1">
    <source>
        <dbReference type="SAM" id="SignalP"/>
    </source>
</evidence>
<sequence>MKNKLTLLCVAILAIVLHSCGPSIKVTDTWKAPDINQVKGDKILVIARMDDLASRQLFEQEIVSALKSEGVDAAPSYVAFPDIKVNKKMSEEEVNEHIEKFKAEGFGAVALTVLKDVKTEINTEQSGGYVAGGYYPGFYGGYAGFGGYYGSFYSPYGMGGNYIPSSQRTYESDIYKLETVVYDLKREHTKQLVAVVNTEITDPDSASGVAKPYAQKVLEQFTK</sequence>
<protein>
    <recommendedName>
        <fullName evidence="4">DUF4136 domain-containing protein</fullName>
    </recommendedName>
</protein>
<dbReference type="RefSeq" id="WP_150939385.1">
    <property type="nucleotide sequence ID" value="NZ_WAAT01000045.1"/>
</dbReference>